<organism evidence="2 3">
    <name type="scientific">Durusdinium trenchii</name>
    <dbReference type="NCBI Taxonomy" id="1381693"/>
    <lineage>
        <taxon>Eukaryota</taxon>
        <taxon>Sar</taxon>
        <taxon>Alveolata</taxon>
        <taxon>Dinophyceae</taxon>
        <taxon>Suessiales</taxon>
        <taxon>Symbiodiniaceae</taxon>
        <taxon>Durusdinium</taxon>
    </lineage>
</organism>
<name>A0ABP0P2M2_9DINO</name>
<proteinExistence type="predicted"/>
<comment type="caution">
    <text evidence="2">The sequence shown here is derived from an EMBL/GenBank/DDBJ whole genome shotgun (WGS) entry which is preliminary data.</text>
</comment>
<keyword evidence="3" id="KW-1185">Reference proteome</keyword>
<dbReference type="EMBL" id="CAXAMN010022485">
    <property type="protein sequence ID" value="CAK9070271.1"/>
    <property type="molecule type" value="Genomic_DNA"/>
</dbReference>
<gene>
    <name evidence="2" type="ORF">CCMP2556_LOCUS34556</name>
</gene>
<evidence type="ECO:0000313" key="3">
    <source>
        <dbReference type="Proteomes" id="UP001642484"/>
    </source>
</evidence>
<evidence type="ECO:0000313" key="2">
    <source>
        <dbReference type="EMBL" id="CAK9070271.1"/>
    </source>
</evidence>
<evidence type="ECO:0000256" key="1">
    <source>
        <dbReference type="SAM" id="MobiDB-lite"/>
    </source>
</evidence>
<accession>A0ABP0P2M2</accession>
<dbReference type="Proteomes" id="UP001642484">
    <property type="component" value="Unassembled WGS sequence"/>
</dbReference>
<reference evidence="2 3" key="1">
    <citation type="submission" date="2024-02" db="EMBL/GenBank/DDBJ databases">
        <authorList>
            <person name="Chen Y."/>
            <person name="Shah S."/>
            <person name="Dougan E. K."/>
            <person name="Thang M."/>
            <person name="Chan C."/>
        </authorList>
    </citation>
    <scope>NUCLEOTIDE SEQUENCE [LARGE SCALE GENOMIC DNA]</scope>
</reference>
<feature type="region of interest" description="Disordered" evidence="1">
    <location>
        <begin position="68"/>
        <end position="122"/>
    </location>
</feature>
<protein>
    <submittedName>
        <fullName evidence="2">Uncharacterized protein</fullName>
    </submittedName>
</protein>
<sequence length="122" mass="12264">MRTLQGHSETVMGLDLAIGEVDQKPQLIVASASEDKSCRVFVVALWTAGVEVTPSGVTPAGYGAFGGAGMPSASYSRPSPALQATGVGLEAPQEPPQKVATPSASPGDAPEQGCPSPSSMPV</sequence>